<accession>A0A1C3EJB9</accession>
<evidence type="ECO:0000313" key="2">
    <source>
        <dbReference type="Proteomes" id="UP000094828"/>
    </source>
</evidence>
<gene>
    <name evidence="1" type="ORF">A6X21_18725</name>
</gene>
<dbReference type="AlphaFoldDB" id="A0A1C3EJB9"/>
<protein>
    <submittedName>
        <fullName evidence="1">Uncharacterized protein</fullName>
    </submittedName>
</protein>
<sequence>MIPDRKASVKPGVDVDSLLRTTRDFSIFASGLSLRSALADVYGERTLQWVSGPSMISVFQGVDSARPGRQRFDTSELAVPGGLT</sequence>
<name>A0A1C3EJB9_9PLAN</name>
<proteinExistence type="predicted"/>
<dbReference type="Proteomes" id="UP000094828">
    <property type="component" value="Unassembled WGS sequence"/>
</dbReference>
<dbReference type="EMBL" id="LYDR01000055">
    <property type="protein sequence ID" value="ODA33336.1"/>
    <property type="molecule type" value="Genomic_DNA"/>
</dbReference>
<comment type="caution">
    <text evidence="1">The sequence shown here is derived from an EMBL/GenBank/DDBJ whole genome shotgun (WGS) entry which is preliminary data.</text>
</comment>
<dbReference type="RefSeq" id="WP_068846893.1">
    <property type="nucleotide sequence ID" value="NZ_LYDR01000055.1"/>
</dbReference>
<keyword evidence="2" id="KW-1185">Reference proteome</keyword>
<dbReference type="STRING" id="1841610.A6X21_18725"/>
<reference evidence="1 2" key="1">
    <citation type="submission" date="2016-05" db="EMBL/GenBank/DDBJ databases">
        <title>Genomic and physiological characterization of Planctopirus sp. isolated from fresh water lake.</title>
        <authorList>
            <person name="Subhash Y."/>
            <person name="Ramana C."/>
        </authorList>
    </citation>
    <scope>NUCLEOTIDE SEQUENCE [LARGE SCALE GENOMIC DNA]</scope>
    <source>
        <strain evidence="1 2">JC280</strain>
    </source>
</reference>
<evidence type="ECO:0000313" key="1">
    <source>
        <dbReference type="EMBL" id="ODA33336.1"/>
    </source>
</evidence>
<organism evidence="1 2">
    <name type="scientific">Planctopirus hydrillae</name>
    <dbReference type="NCBI Taxonomy" id="1841610"/>
    <lineage>
        <taxon>Bacteria</taxon>
        <taxon>Pseudomonadati</taxon>
        <taxon>Planctomycetota</taxon>
        <taxon>Planctomycetia</taxon>
        <taxon>Planctomycetales</taxon>
        <taxon>Planctomycetaceae</taxon>
        <taxon>Planctopirus</taxon>
    </lineage>
</organism>